<evidence type="ECO:0000256" key="15">
    <source>
        <dbReference type="ARBA" id="ARBA00030833"/>
    </source>
</evidence>
<dbReference type="AlphaFoldDB" id="A0A1W7A0N3"/>
<comment type="subunit">
    <text evidence="2">Heterodimer of SoxA and SoxX.</text>
</comment>
<dbReference type="Gene3D" id="1.10.760.10">
    <property type="entry name" value="Cytochrome c-like domain"/>
    <property type="match status" value="2"/>
</dbReference>
<keyword evidence="23" id="KW-1185">Reference proteome</keyword>
<evidence type="ECO:0000256" key="3">
    <source>
        <dbReference type="ARBA" id="ARBA00012408"/>
    </source>
</evidence>
<evidence type="ECO:0000256" key="12">
    <source>
        <dbReference type="ARBA" id="ARBA00023004"/>
    </source>
</evidence>
<reference evidence="22 23" key="1">
    <citation type="submission" date="2017-05" db="EMBL/GenBank/DDBJ databases">
        <title>Full genome sequence of Pseudorhodoplanes sinuspersici.</title>
        <authorList>
            <person name="Dastgheib S.M.M."/>
            <person name="Shavandi M."/>
            <person name="Tirandaz H."/>
        </authorList>
    </citation>
    <scope>NUCLEOTIDE SEQUENCE [LARGE SCALE GENOMIC DNA]</scope>
    <source>
        <strain evidence="22 23">RIPI110</strain>
    </source>
</reference>
<comment type="similarity">
    <text evidence="13">Belongs to the SoxA family.</text>
</comment>
<evidence type="ECO:0000256" key="9">
    <source>
        <dbReference type="ARBA" id="ARBA00022729"/>
    </source>
</evidence>
<evidence type="ECO:0000256" key="13">
    <source>
        <dbReference type="ARBA" id="ARBA00025746"/>
    </source>
</evidence>
<evidence type="ECO:0000313" key="22">
    <source>
        <dbReference type="EMBL" id="ARQ03150.1"/>
    </source>
</evidence>
<dbReference type="GO" id="GO:0016740">
    <property type="term" value="F:transferase activity"/>
    <property type="evidence" value="ECO:0007669"/>
    <property type="project" value="UniProtKB-KW"/>
</dbReference>
<evidence type="ECO:0000256" key="7">
    <source>
        <dbReference type="ARBA" id="ARBA00022679"/>
    </source>
</evidence>
<evidence type="ECO:0000256" key="17">
    <source>
        <dbReference type="ARBA" id="ARBA00032318"/>
    </source>
</evidence>
<comment type="catalytic activity">
    <reaction evidence="19">
        <text>S-sulfanyl-L-cysteinyl-[SoxY protein] + thiosulfate + 2 Fe(III)-[cytochrome c] = S-(2-sulfodisulfanyl)-L-cysteinyl-[SoxY protein] + 2 Fe(II)-[cytochrome c] + 2 H(+)</text>
        <dbReference type="Rhea" id="RHEA:51224"/>
        <dbReference type="Rhea" id="RHEA-COMP:10350"/>
        <dbReference type="Rhea" id="RHEA-COMP:14399"/>
        <dbReference type="Rhea" id="RHEA-COMP:14689"/>
        <dbReference type="Rhea" id="RHEA-COMP:14690"/>
        <dbReference type="ChEBI" id="CHEBI:15378"/>
        <dbReference type="ChEBI" id="CHEBI:29033"/>
        <dbReference type="ChEBI" id="CHEBI:29034"/>
        <dbReference type="ChEBI" id="CHEBI:33542"/>
        <dbReference type="ChEBI" id="CHEBI:61963"/>
        <dbReference type="ChEBI" id="CHEBI:140664"/>
        <dbReference type="EC" id="2.8.5.2"/>
    </reaction>
</comment>
<evidence type="ECO:0000256" key="16">
    <source>
        <dbReference type="ARBA" id="ARBA00032236"/>
    </source>
</evidence>
<dbReference type="NCBIfam" id="TIGR04484">
    <property type="entry name" value="thiosulf_SoxA"/>
    <property type="match status" value="1"/>
</dbReference>
<dbReference type="GO" id="GO:0070069">
    <property type="term" value="C:cytochrome complex"/>
    <property type="evidence" value="ECO:0007669"/>
    <property type="project" value="InterPro"/>
</dbReference>
<evidence type="ECO:0000256" key="18">
    <source>
        <dbReference type="ARBA" id="ARBA00048077"/>
    </source>
</evidence>
<evidence type="ECO:0000256" key="5">
    <source>
        <dbReference type="ARBA" id="ARBA00022448"/>
    </source>
</evidence>
<dbReference type="InterPro" id="IPR009056">
    <property type="entry name" value="Cyt_c-like_dom"/>
</dbReference>
<evidence type="ECO:0000256" key="4">
    <source>
        <dbReference type="ARBA" id="ARBA00019364"/>
    </source>
</evidence>
<evidence type="ECO:0000256" key="11">
    <source>
        <dbReference type="ARBA" id="ARBA00022982"/>
    </source>
</evidence>
<dbReference type="Proteomes" id="UP000194137">
    <property type="component" value="Chromosome"/>
</dbReference>
<dbReference type="GO" id="GO:0009055">
    <property type="term" value="F:electron transfer activity"/>
    <property type="evidence" value="ECO:0007669"/>
    <property type="project" value="InterPro"/>
</dbReference>
<comment type="catalytic activity">
    <reaction evidence="18">
        <text>L-cysteinyl-[SoxY protein] + thiosulfate + 2 Fe(III)-[cytochrome c] = S-sulfosulfanyl-L-cysteinyl-[SoxY protein] + 2 Fe(II)-[cytochrome c] + 2 H(+)</text>
        <dbReference type="Rhea" id="RHEA:56720"/>
        <dbReference type="Rhea" id="RHEA-COMP:10350"/>
        <dbReference type="Rhea" id="RHEA-COMP:14328"/>
        <dbReference type="Rhea" id="RHEA-COMP:14399"/>
        <dbReference type="Rhea" id="RHEA-COMP:14691"/>
        <dbReference type="ChEBI" id="CHEBI:15378"/>
        <dbReference type="ChEBI" id="CHEBI:29033"/>
        <dbReference type="ChEBI" id="CHEBI:29034"/>
        <dbReference type="ChEBI" id="CHEBI:29950"/>
        <dbReference type="ChEBI" id="CHEBI:33542"/>
        <dbReference type="ChEBI" id="CHEBI:139321"/>
        <dbReference type="EC" id="2.8.5.2"/>
    </reaction>
</comment>
<keyword evidence="8 20" id="KW-0479">Metal-binding</keyword>
<dbReference type="GO" id="GO:0046872">
    <property type="term" value="F:metal ion binding"/>
    <property type="evidence" value="ECO:0007669"/>
    <property type="project" value="UniProtKB-KW"/>
</dbReference>
<evidence type="ECO:0000256" key="8">
    <source>
        <dbReference type="ARBA" id="ARBA00022723"/>
    </source>
</evidence>
<keyword evidence="7" id="KW-0808">Transferase</keyword>
<keyword evidence="11" id="KW-0249">Electron transport</keyword>
<feature type="domain" description="Cytochrome c" evidence="21">
    <location>
        <begin position="175"/>
        <end position="274"/>
    </location>
</feature>
<name>A0A1W7A0N3_9HYPH</name>
<sequence>MRRRNASAGGCRVRVRNLFLIVVGFGTLFAFGVAAQDAETEKAIERYRQMLKEDPWSNPGLLDSDRGEALWKTPRGPKNVSLEQCDLGKGPGKVEGAFAELPRYFKDADRVMDAETRILWCMEQLQGFNTADLVKRPHPGGGQPVKELGAIATYVANQSSGEKFAAKLDLPQEREVVALGEDLFNRRSGPMDFSCATCHAAEGLRIRLQGLPYLSEPKEARKVVGEWPAYRVSTTHVMTLQHRMYDCYWQMRMPQLQLGSDASIALIAYLVKTAQGGEIAAPGLKR</sequence>
<dbReference type="SUPFAM" id="SSF46626">
    <property type="entry name" value="Cytochrome c"/>
    <property type="match status" value="2"/>
</dbReference>
<keyword evidence="6 20" id="KW-0349">Heme</keyword>
<evidence type="ECO:0000259" key="21">
    <source>
        <dbReference type="PROSITE" id="PS51007"/>
    </source>
</evidence>
<dbReference type="EC" id="2.8.5.2" evidence="3"/>
<dbReference type="InterPro" id="IPR036909">
    <property type="entry name" value="Cyt_c-like_dom_sf"/>
</dbReference>
<keyword evidence="9" id="KW-0732">Signal</keyword>
<dbReference type="EMBL" id="CP021112">
    <property type="protein sequence ID" value="ARQ03150.1"/>
    <property type="molecule type" value="Genomic_DNA"/>
</dbReference>
<dbReference type="KEGG" id="psin:CAK95_23415"/>
<evidence type="ECO:0000313" key="23">
    <source>
        <dbReference type="Proteomes" id="UP000194137"/>
    </source>
</evidence>
<keyword evidence="5" id="KW-0813">Transport</keyword>
<organism evidence="22 23">
    <name type="scientific">Pseudorhodoplanes sinuspersici</name>
    <dbReference type="NCBI Taxonomy" id="1235591"/>
    <lineage>
        <taxon>Bacteria</taxon>
        <taxon>Pseudomonadati</taxon>
        <taxon>Pseudomonadota</taxon>
        <taxon>Alphaproteobacteria</taxon>
        <taxon>Hyphomicrobiales</taxon>
        <taxon>Pseudorhodoplanes</taxon>
    </lineage>
</organism>
<dbReference type="OrthoDB" id="7916986at2"/>
<evidence type="ECO:0000256" key="6">
    <source>
        <dbReference type="ARBA" id="ARBA00022617"/>
    </source>
</evidence>
<gene>
    <name evidence="22" type="ORF">CAK95_23415</name>
</gene>
<dbReference type="GO" id="GO:0020037">
    <property type="term" value="F:heme binding"/>
    <property type="evidence" value="ECO:0007669"/>
    <property type="project" value="InterPro"/>
</dbReference>
<keyword evidence="12 20" id="KW-0408">Iron</keyword>
<keyword evidence="10" id="KW-0574">Periplasm</keyword>
<comment type="subcellular location">
    <subcellularLocation>
        <location evidence="1">Periplasm</location>
    </subcellularLocation>
</comment>
<dbReference type="GO" id="GO:0016669">
    <property type="term" value="F:oxidoreductase activity, acting on a sulfur group of donors, cytochrome as acceptor"/>
    <property type="evidence" value="ECO:0007669"/>
    <property type="project" value="InterPro"/>
</dbReference>
<dbReference type="STRING" id="1235591.CAK95_23415"/>
<dbReference type="GO" id="GO:0042597">
    <property type="term" value="C:periplasmic space"/>
    <property type="evidence" value="ECO:0007669"/>
    <property type="project" value="UniProtKB-SubCell"/>
</dbReference>
<evidence type="ECO:0000256" key="1">
    <source>
        <dbReference type="ARBA" id="ARBA00004418"/>
    </source>
</evidence>
<protein>
    <recommendedName>
        <fullName evidence="4">L-cysteine S-thiosulfotransferase subunit SoxA</fullName>
        <ecNumber evidence="3">2.8.5.2</ecNumber>
    </recommendedName>
    <alternativeName>
        <fullName evidence="16">Protein SoxA</fullName>
    </alternativeName>
    <alternativeName>
        <fullName evidence="17">SoxAX cytochrome complex subunit A</fullName>
    </alternativeName>
    <alternativeName>
        <fullName evidence="15">Sulfur oxidizing protein A</fullName>
    </alternativeName>
    <alternativeName>
        <fullName evidence="14">Thiosulfate-oxidizing multienzyme system protein SoxA</fullName>
    </alternativeName>
</protein>
<evidence type="ECO:0000256" key="19">
    <source>
        <dbReference type="ARBA" id="ARBA00048423"/>
    </source>
</evidence>
<dbReference type="InterPro" id="IPR025710">
    <property type="entry name" value="SoxA"/>
</dbReference>
<accession>A0A1W7A0N3</accession>
<evidence type="ECO:0000256" key="2">
    <source>
        <dbReference type="ARBA" id="ARBA00011530"/>
    </source>
</evidence>
<dbReference type="PROSITE" id="PS51007">
    <property type="entry name" value="CYTC"/>
    <property type="match status" value="1"/>
</dbReference>
<evidence type="ECO:0000256" key="20">
    <source>
        <dbReference type="PROSITE-ProRule" id="PRU00433"/>
    </source>
</evidence>
<evidence type="ECO:0000256" key="14">
    <source>
        <dbReference type="ARBA" id="ARBA00030174"/>
    </source>
</evidence>
<dbReference type="Pfam" id="PF21342">
    <property type="entry name" value="SoxA-TsdA_cyt-c"/>
    <property type="match status" value="2"/>
</dbReference>
<proteinExistence type="inferred from homology"/>
<evidence type="ECO:0000256" key="10">
    <source>
        <dbReference type="ARBA" id="ARBA00022764"/>
    </source>
</evidence>
<dbReference type="GO" id="GO:0019417">
    <property type="term" value="P:sulfur oxidation"/>
    <property type="evidence" value="ECO:0007669"/>
    <property type="project" value="InterPro"/>
</dbReference>